<dbReference type="EMBL" id="CBFW010000259">
    <property type="protein sequence ID" value="CDC74927.1"/>
    <property type="molecule type" value="Genomic_DNA"/>
</dbReference>
<organism evidence="2 3">
    <name type="scientific">Candidatus Colimorpha enterica</name>
    <dbReference type="NCBI Taxonomy" id="3083063"/>
    <lineage>
        <taxon>Bacteria</taxon>
        <taxon>Pseudomonadati</taxon>
        <taxon>Bacteroidota</taxon>
        <taxon>Bacteroidia</taxon>
        <taxon>Bacteroidales</taxon>
        <taxon>Candidatus Colimorpha</taxon>
    </lineage>
</organism>
<proteinExistence type="predicted"/>
<accession>R6UW45</accession>
<dbReference type="Proteomes" id="UP000017938">
    <property type="component" value="Unassembled WGS sequence"/>
</dbReference>
<reference evidence="2" key="1">
    <citation type="submission" date="2012-11" db="EMBL/GenBank/DDBJ databases">
        <title>Dependencies among metagenomic species, viruses, plasmids and units of genetic variation.</title>
        <authorList>
            <person name="Nielsen H.B."/>
            <person name="Almeida M."/>
            <person name="Juncker A.S."/>
            <person name="Rasmussen S."/>
            <person name="Li J."/>
            <person name="Sunagawa S."/>
            <person name="Plichta D."/>
            <person name="Gautier L."/>
            <person name="Le Chatelier E."/>
            <person name="Peletier E."/>
            <person name="Bonde I."/>
            <person name="Nielsen T."/>
            <person name="Manichanh C."/>
            <person name="Arumugam M."/>
            <person name="Batto J."/>
            <person name="Santos M.B.Q.D."/>
            <person name="Blom N."/>
            <person name="Borruel N."/>
            <person name="Burgdorf K.S."/>
            <person name="Boumezbeur F."/>
            <person name="Casellas F."/>
            <person name="Dore J."/>
            <person name="Guarner F."/>
            <person name="Hansen T."/>
            <person name="Hildebrand F."/>
            <person name="Kaas R.S."/>
            <person name="Kennedy S."/>
            <person name="Kristiansen K."/>
            <person name="Kultima J.R."/>
            <person name="Leonard P."/>
            <person name="Levenez F."/>
            <person name="Lund O."/>
            <person name="Moumen B."/>
            <person name="Le Paslier D."/>
            <person name="Pons N."/>
            <person name="Pedersen O."/>
            <person name="Prifti E."/>
            <person name="Qin J."/>
            <person name="Raes J."/>
            <person name="Tap J."/>
            <person name="Tims S."/>
            <person name="Ussery D.W."/>
            <person name="Yamada T."/>
            <person name="MetaHit consortium"/>
            <person name="Renault P."/>
            <person name="Sicheritz-Ponten T."/>
            <person name="Bork P."/>
            <person name="Wang J."/>
            <person name="Brunak S."/>
            <person name="Ehrlich S.D."/>
        </authorList>
    </citation>
    <scope>NUCLEOTIDE SEQUENCE [LARGE SCALE GENOMIC DNA]</scope>
</reference>
<comment type="caution">
    <text evidence="2">The sequence shown here is derived from an EMBL/GenBank/DDBJ whole genome shotgun (WGS) entry which is preliminary data.</text>
</comment>
<dbReference type="InterPro" id="IPR032525">
    <property type="entry name" value="Peptidase_U32_C"/>
</dbReference>
<evidence type="ECO:0000313" key="2">
    <source>
        <dbReference type="EMBL" id="CDC74927.1"/>
    </source>
</evidence>
<evidence type="ECO:0000259" key="1">
    <source>
        <dbReference type="Pfam" id="PF16325"/>
    </source>
</evidence>
<evidence type="ECO:0000313" key="3">
    <source>
        <dbReference type="Proteomes" id="UP000017938"/>
    </source>
</evidence>
<dbReference type="AlphaFoldDB" id="R6UW45"/>
<feature type="domain" description="Peptidase family U32 C-terminal" evidence="1">
    <location>
        <begin position="7"/>
        <end position="88"/>
    </location>
</feature>
<dbReference type="Pfam" id="PF16325">
    <property type="entry name" value="Peptidase_U32_C"/>
    <property type="match status" value="1"/>
</dbReference>
<sequence>MPGYVREKSYIGVIESYDPGTRRAVAVQRNKISAGESAEIISPGLPGRQFTVSDLRDESGEPIDSAPHPKMRFSFPVPFAVGAGDIIRR</sequence>
<name>R6UW45_9BACT</name>
<gene>
    <name evidence="2" type="ORF">BN580_01675</name>
</gene>
<dbReference type="Gene3D" id="2.40.30.10">
    <property type="entry name" value="Translation factors"/>
    <property type="match status" value="1"/>
</dbReference>
<protein>
    <submittedName>
        <fullName evidence="2">Peptidase U32</fullName>
    </submittedName>
</protein>
<dbReference type="STRING" id="1263015.BN580_01675"/>